<dbReference type="PANTHER" id="PTHR35566">
    <property type="entry name" value="BLR3599 PROTEIN"/>
    <property type="match status" value="1"/>
</dbReference>
<dbReference type="PANTHER" id="PTHR35566:SF1">
    <property type="entry name" value="TYPE VI SECRETION SYSTEM BASEPLATE COMPONENT TSSK1"/>
    <property type="match status" value="1"/>
</dbReference>
<accession>A0A3M3XXX1</accession>
<dbReference type="Pfam" id="PF05936">
    <property type="entry name" value="T6SS_VasE"/>
    <property type="match status" value="1"/>
</dbReference>
<evidence type="ECO:0000313" key="2">
    <source>
        <dbReference type="Proteomes" id="UP000248640"/>
    </source>
</evidence>
<dbReference type="GeneID" id="61638616"/>
<dbReference type="RefSeq" id="WP_053256385.1">
    <property type="nucleotide sequence ID" value="NZ_CBCRXZ010000010.1"/>
</dbReference>
<sequence>MPVHKVIWQEGMLLRPQHLQHNDRYYNQQLNRTRLLGSDAWGFLALDVDLQYLNLGKLVVNQASGVLPDGSLFELTAAMAPLVLEVPANSGKQSVYLALPMATNNQVETRTQGEPDVLARYIACEIDVGDSNAGLDALCRISCARPDLRLLLGDNPGDEAYVKLKIAQVLDASCEEGVRMDTDFVPTFIYVQGSCFVSSCLKEVISLLASRGDAIAERICGNSVTAGAQVADFLMLQLINRTEPVLRHYLTQAQVPTQMLYREMVSILGELSTFASDSKRANLDVRYLHGDQGASFRGLMAGLRTVLSMVFEQHAVELVLQQRQYGVMVCPVADLKLLGTATFILAVAAQCDSEELRHRLPAHLKIGPVERIRELVNLHLAGIKVKPMPVAPRQIPFHAGKTYFMLELSARDVVQLEQSGGFAFHVGGEFTELELTFWAIRN</sequence>
<gene>
    <name evidence="1" type="ORF">NCTC10038_02695</name>
</gene>
<dbReference type="Proteomes" id="UP000248640">
    <property type="component" value="Chromosome 1"/>
</dbReference>
<evidence type="ECO:0000313" key="1">
    <source>
        <dbReference type="EMBL" id="SQF91270.1"/>
    </source>
</evidence>
<protein>
    <submittedName>
        <fullName evidence="1">Type VI secretion protein TssK2</fullName>
    </submittedName>
</protein>
<dbReference type="EMBL" id="LS483372">
    <property type="protein sequence ID" value="SQF91270.1"/>
    <property type="molecule type" value="Genomic_DNA"/>
</dbReference>
<dbReference type="InterPro" id="IPR010263">
    <property type="entry name" value="T6SS_TssK"/>
</dbReference>
<organism evidence="1 2">
    <name type="scientific">Pseudomonas fluorescens</name>
    <dbReference type="NCBI Taxonomy" id="294"/>
    <lineage>
        <taxon>Bacteria</taxon>
        <taxon>Pseudomonadati</taxon>
        <taxon>Pseudomonadota</taxon>
        <taxon>Gammaproteobacteria</taxon>
        <taxon>Pseudomonadales</taxon>
        <taxon>Pseudomonadaceae</taxon>
        <taxon>Pseudomonas</taxon>
    </lineage>
</organism>
<reference evidence="1 2" key="1">
    <citation type="submission" date="2018-06" db="EMBL/GenBank/DDBJ databases">
        <authorList>
            <consortium name="Pathogen Informatics"/>
            <person name="Doyle S."/>
        </authorList>
    </citation>
    <scope>NUCLEOTIDE SEQUENCE [LARGE SCALE GENOMIC DNA]</scope>
    <source>
        <strain evidence="1 2">NCTC10038</strain>
    </source>
</reference>
<dbReference type="NCBIfam" id="TIGR03353">
    <property type="entry name" value="VI_chp_4"/>
    <property type="match status" value="1"/>
</dbReference>
<dbReference type="AlphaFoldDB" id="A0A3M3XXX1"/>
<name>A0A3M3XXX1_PSEFL</name>
<proteinExistence type="predicted"/>